<evidence type="ECO:0000313" key="2">
    <source>
        <dbReference type="EMBL" id="RAI29043.1"/>
    </source>
</evidence>
<dbReference type="InterPro" id="IPR016071">
    <property type="entry name" value="Staphylococal_nuclease_OB-fold"/>
</dbReference>
<dbReference type="EMBL" id="NPEV01000006">
    <property type="protein sequence ID" value="RAI29043.1"/>
    <property type="molecule type" value="Genomic_DNA"/>
</dbReference>
<dbReference type="Proteomes" id="UP000249299">
    <property type="component" value="Unassembled WGS sequence"/>
</dbReference>
<name>A0A327JUA5_9HYPH</name>
<sequence length="244" mass="26964">MGKYFESPILNISILAKQFFQFSWKVFLVVTVLEFRGHRIYGPVATTSAFSQKLQTRNINWAANPDVLNSGVCENVQCLVRCRATRAFSNDKHRTTNSVSGADEKVVRLAESPTGCKLVVATIALLLTASPAAAEPWPVCRGGHRAERHVSCVIDGDTIWLKGEKIRLLDVDTAELGGRCNGLAEKARDYLARRLGEGRITVERHGFGVYGHPLARIYVDGRDIGQELLALGLARPYRPGGWCR</sequence>
<comment type="caution">
    <text evidence="2">The sequence shown here is derived from an EMBL/GenBank/DDBJ whole genome shotgun (WGS) entry which is preliminary data.</text>
</comment>
<proteinExistence type="predicted"/>
<organism evidence="2 3">
    <name type="scientific">Rhodobium orientis</name>
    <dbReference type="NCBI Taxonomy" id="34017"/>
    <lineage>
        <taxon>Bacteria</taxon>
        <taxon>Pseudomonadati</taxon>
        <taxon>Pseudomonadota</taxon>
        <taxon>Alphaproteobacteria</taxon>
        <taxon>Hyphomicrobiales</taxon>
        <taxon>Rhodobiaceae</taxon>
        <taxon>Rhodobium</taxon>
    </lineage>
</organism>
<dbReference type="AlphaFoldDB" id="A0A327JUA5"/>
<protein>
    <recommendedName>
        <fullName evidence="1">TNase-like domain-containing protein</fullName>
    </recommendedName>
</protein>
<evidence type="ECO:0000313" key="3">
    <source>
        <dbReference type="Proteomes" id="UP000249299"/>
    </source>
</evidence>
<dbReference type="Pfam" id="PF00565">
    <property type="entry name" value="SNase"/>
    <property type="match status" value="1"/>
</dbReference>
<evidence type="ECO:0000259" key="1">
    <source>
        <dbReference type="PROSITE" id="PS50830"/>
    </source>
</evidence>
<dbReference type="SUPFAM" id="SSF50199">
    <property type="entry name" value="Staphylococcal nuclease"/>
    <property type="match status" value="1"/>
</dbReference>
<dbReference type="OrthoDB" id="7469880at2"/>
<gene>
    <name evidence="2" type="ORF">CH339_04910</name>
</gene>
<reference evidence="2 3" key="1">
    <citation type="submission" date="2017-07" db="EMBL/GenBank/DDBJ databases">
        <title>Draft Genome Sequences of Select Purple Nonsulfur Bacteria.</title>
        <authorList>
            <person name="Lasarre B."/>
            <person name="Mckinlay J.B."/>
        </authorList>
    </citation>
    <scope>NUCLEOTIDE SEQUENCE [LARGE SCALE GENOMIC DNA]</scope>
    <source>
        <strain evidence="2 3">DSM 11290</strain>
    </source>
</reference>
<keyword evidence="3" id="KW-1185">Reference proteome</keyword>
<dbReference type="InterPro" id="IPR035437">
    <property type="entry name" value="SNase_OB-fold_sf"/>
</dbReference>
<dbReference type="Gene3D" id="2.40.50.90">
    <property type="match status" value="1"/>
</dbReference>
<dbReference type="PROSITE" id="PS50830">
    <property type="entry name" value="TNASE_3"/>
    <property type="match status" value="1"/>
</dbReference>
<feature type="domain" description="TNase-like" evidence="1">
    <location>
        <begin position="144"/>
        <end position="238"/>
    </location>
</feature>
<accession>A0A327JUA5</accession>